<keyword evidence="9 12" id="KW-0234">DNA repair</keyword>
<evidence type="ECO:0000256" key="11">
    <source>
        <dbReference type="ARBA" id="ARBA00034005"/>
    </source>
</evidence>
<dbReference type="PIRSF" id="PIRSF001604">
    <property type="entry name" value="LigA"/>
    <property type="match status" value="1"/>
</dbReference>
<dbReference type="EC" id="6.5.1.2" evidence="12"/>
<proteinExistence type="inferred from homology"/>
<keyword evidence="7 12" id="KW-0460">Magnesium</keyword>
<dbReference type="Gene3D" id="1.10.150.20">
    <property type="entry name" value="5' to 3' exonuclease, C-terminal subdomain"/>
    <property type="match status" value="2"/>
</dbReference>
<dbReference type="CDD" id="cd17748">
    <property type="entry name" value="BRCT_DNA_ligase_like"/>
    <property type="match status" value="1"/>
</dbReference>
<dbReference type="InterPro" id="IPR001357">
    <property type="entry name" value="BRCT_dom"/>
</dbReference>
<feature type="binding site" evidence="12">
    <location>
        <position position="282"/>
    </location>
    <ligand>
        <name>NAD(+)</name>
        <dbReference type="ChEBI" id="CHEBI:57540"/>
    </ligand>
</feature>
<dbReference type="Proteomes" id="UP000724672">
    <property type="component" value="Unassembled WGS sequence"/>
</dbReference>
<dbReference type="Pfam" id="PF00533">
    <property type="entry name" value="BRCT"/>
    <property type="match status" value="1"/>
</dbReference>
<evidence type="ECO:0000256" key="3">
    <source>
        <dbReference type="ARBA" id="ARBA00022705"/>
    </source>
</evidence>
<dbReference type="SUPFAM" id="SSF50249">
    <property type="entry name" value="Nucleic acid-binding proteins"/>
    <property type="match status" value="1"/>
</dbReference>
<gene>
    <name evidence="12 15" type="primary">ligA</name>
    <name evidence="15" type="ORF">GOQ27_00885</name>
</gene>
<dbReference type="Gene3D" id="3.30.470.30">
    <property type="entry name" value="DNA ligase/mRNA capping enzyme"/>
    <property type="match status" value="1"/>
</dbReference>
<dbReference type="GO" id="GO:0003677">
    <property type="term" value="F:DNA binding"/>
    <property type="evidence" value="ECO:0007669"/>
    <property type="project" value="InterPro"/>
</dbReference>
<comment type="similarity">
    <text evidence="12">Belongs to the NAD-dependent DNA ligase family. LigA subfamily.</text>
</comment>
<dbReference type="GO" id="GO:0003911">
    <property type="term" value="F:DNA ligase (NAD+) activity"/>
    <property type="evidence" value="ECO:0007669"/>
    <property type="project" value="UniProtKB-UniRule"/>
</dbReference>
<dbReference type="GO" id="GO:0006260">
    <property type="term" value="P:DNA replication"/>
    <property type="evidence" value="ECO:0007669"/>
    <property type="project" value="UniProtKB-KW"/>
</dbReference>
<dbReference type="InterPro" id="IPR041663">
    <property type="entry name" value="DisA/LigA_HHH"/>
</dbReference>
<evidence type="ECO:0000256" key="5">
    <source>
        <dbReference type="ARBA" id="ARBA00022763"/>
    </source>
</evidence>
<feature type="binding site" evidence="12">
    <location>
        <position position="306"/>
    </location>
    <ligand>
        <name>NAD(+)</name>
        <dbReference type="ChEBI" id="CHEBI:57540"/>
    </ligand>
</feature>
<feature type="binding site" evidence="12">
    <location>
        <position position="415"/>
    </location>
    <ligand>
        <name>Zn(2+)</name>
        <dbReference type="ChEBI" id="CHEBI:29105"/>
    </ligand>
</feature>
<dbReference type="HAMAP" id="MF_01588">
    <property type="entry name" value="DNA_ligase_A"/>
    <property type="match status" value="1"/>
</dbReference>
<dbReference type="EMBL" id="WSFT01000008">
    <property type="protein sequence ID" value="MBS4536994.1"/>
    <property type="molecule type" value="Genomic_DNA"/>
</dbReference>
<dbReference type="Gene3D" id="1.10.287.610">
    <property type="entry name" value="Helix hairpin bin"/>
    <property type="match status" value="1"/>
</dbReference>
<keyword evidence="6 12" id="KW-0862">Zinc</keyword>
<dbReference type="SMART" id="SM00278">
    <property type="entry name" value="HhH1"/>
    <property type="match status" value="4"/>
</dbReference>
<dbReference type="GO" id="GO:0046872">
    <property type="term" value="F:metal ion binding"/>
    <property type="evidence" value="ECO:0007669"/>
    <property type="project" value="UniProtKB-KW"/>
</dbReference>
<feature type="active site" description="N6-AMP-lysine intermediate" evidence="12">
    <location>
        <position position="115"/>
    </location>
</feature>
<dbReference type="NCBIfam" id="TIGR00575">
    <property type="entry name" value="dnlj"/>
    <property type="match status" value="1"/>
</dbReference>
<keyword evidence="3 12" id="KW-0235">DNA replication</keyword>
<sequence length="658" mass="75094">MEELVEKLNELNYYYYTLDEPKVSDKEYDELYNELTKLEEETGEVFPNSPTGRVGGEVLDKFQKHRHLSPLWSLDKSQSYEELRSWENRVERLINEYNNSHEDQLPKPKYVMEYKFDGLTINLTYNNGELVQGATRGNGEIGEAILPQIKTIKSIPLLIPHKGRMEIQGEGLMPLSVLEEYNKKAEEPLKNARNAAAGALRNLNPKVTAKRNLIGYFYNIGYMEGISFDTHLEMLDFLKENRLPVNNYIKTFDNIEDMIAEIERVDEERHTLDVLTDGLVIKINDMKTREVLGYTQKFPRWAIAYKFKAEEVTTELMSVNWNVGRTGKVTPSAILEPVDIGGVTVGRATLNNWDDIKRKNVALGCRVWLRRSNDVIPEIMGIVEDSCEERREIEKPEECPACGTELIQEGVHIFCPNSMSCKPQLVSRVEHFSSRDAMNIEGFSEKTAEQLFEELDLKELPQLYELNYDDLINLERFGKKKTENLLKAIEESKNCTLSAFIYALGIPNVGRKTASDLANTYKSFDKLKEATHEELISIPDIGDIVAREIVEFFNDEEIMENIDRLFELGVKPHHEQEEAASDTIFTDKKIVITGSIEGVSRKEAKAIVEKMGGRITGSVSKNTDFVILGEDPGSKYTKAQELGVEIIDSDRFKEIIEG</sequence>
<dbReference type="FunFam" id="1.10.150.20:FF:000007">
    <property type="entry name" value="DNA ligase"/>
    <property type="match status" value="1"/>
</dbReference>
<dbReference type="InterPro" id="IPR004150">
    <property type="entry name" value="NAD_DNA_ligase_OB"/>
</dbReference>
<keyword evidence="2 12" id="KW-0436">Ligase</keyword>
<dbReference type="Gene3D" id="3.40.50.10190">
    <property type="entry name" value="BRCT domain"/>
    <property type="match status" value="1"/>
</dbReference>
<dbReference type="InterPro" id="IPR013840">
    <property type="entry name" value="DNAligase_N"/>
</dbReference>
<feature type="binding site" evidence="12">
    <location>
        <position position="402"/>
    </location>
    <ligand>
        <name>Zn(2+)</name>
        <dbReference type="ChEBI" id="CHEBI:29105"/>
    </ligand>
</feature>
<dbReference type="PANTHER" id="PTHR23389:SF9">
    <property type="entry name" value="DNA LIGASE"/>
    <property type="match status" value="1"/>
</dbReference>
<comment type="cofactor">
    <cofactor evidence="12">
        <name>Mg(2+)</name>
        <dbReference type="ChEBI" id="CHEBI:18420"/>
    </cofactor>
    <cofactor evidence="12">
        <name>Mn(2+)</name>
        <dbReference type="ChEBI" id="CHEBI:29035"/>
    </cofactor>
</comment>
<evidence type="ECO:0000256" key="4">
    <source>
        <dbReference type="ARBA" id="ARBA00022723"/>
    </source>
</evidence>
<evidence type="ECO:0000256" key="2">
    <source>
        <dbReference type="ARBA" id="ARBA00022598"/>
    </source>
</evidence>
<keyword evidence="13" id="KW-0175">Coiled coil</keyword>
<dbReference type="Pfam" id="PF03120">
    <property type="entry name" value="OB_DNA_ligase"/>
    <property type="match status" value="1"/>
</dbReference>
<dbReference type="InterPro" id="IPR012340">
    <property type="entry name" value="NA-bd_OB-fold"/>
</dbReference>
<dbReference type="PANTHER" id="PTHR23389">
    <property type="entry name" value="CHROMOSOME TRANSMISSION FIDELITY FACTOR 18"/>
    <property type="match status" value="1"/>
</dbReference>
<dbReference type="CDD" id="cd00114">
    <property type="entry name" value="LIGANc"/>
    <property type="match status" value="1"/>
</dbReference>
<dbReference type="SMART" id="SM00292">
    <property type="entry name" value="BRCT"/>
    <property type="match status" value="1"/>
</dbReference>
<accession>A0A942Z7L0</accession>
<organism evidence="15 16">
    <name type="scientific">Anaeromonas frigoriresistens</name>
    <dbReference type="NCBI Taxonomy" id="2683708"/>
    <lineage>
        <taxon>Bacteria</taxon>
        <taxon>Bacillati</taxon>
        <taxon>Bacillota</taxon>
        <taxon>Tissierellia</taxon>
        <taxon>Tissierellales</taxon>
        <taxon>Thermohalobacteraceae</taxon>
        <taxon>Anaeromonas</taxon>
    </lineage>
</organism>
<comment type="function">
    <text evidence="1 12">DNA ligase that catalyzes the formation of phosphodiester linkages between 5'-phosphoryl and 3'-hydroxyl groups in double-stranded DNA using NAD as a coenzyme and as the energy source for the reaction. It is essential for DNA replication and repair of damaged DNA.</text>
</comment>
<evidence type="ECO:0000256" key="6">
    <source>
        <dbReference type="ARBA" id="ARBA00022833"/>
    </source>
</evidence>
<dbReference type="Pfam" id="PF01653">
    <property type="entry name" value="DNA_ligase_aden"/>
    <property type="match status" value="1"/>
</dbReference>
<dbReference type="FunFam" id="1.10.150.20:FF:000006">
    <property type="entry name" value="DNA ligase"/>
    <property type="match status" value="1"/>
</dbReference>
<feature type="binding site" evidence="12">
    <location>
        <position position="113"/>
    </location>
    <ligand>
        <name>NAD(+)</name>
        <dbReference type="ChEBI" id="CHEBI:57540"/>
    </ligand>
</feature>
<evidence type="ECO:0000256" key="12">
    <source>
        <dbReference type="HAMAP-Rule" id="MF_01588"/>
    </source>
</evidence>
<keyword evidence="8 12" id="KW-0520">NAD</keyword>
<dbReference type="SUPFAM" id="SSF56091">
    <property type="entry name" value="DNA ligase/mRNA capping enzyme, catalytic domain"/>
    <property type="match status" value="1"/>
</dbReference>
<dbReference type="Pfam" id="PF12826">
    <property type="entry name" value="HHH_2"/>
    <property type="match status" value="1"/>
</dbReference>
<protein>
    <recommendedName>
        <fullName evidence="12">DNA ligase</fullName>
        <ecNumber evidence="12">6.5.1.2</ecNumber>
    </recommendedName>
    <alternativeName>
        <fullName evidence="12">Polydeoxyribonucleotide synthase [NAD(+)]</fullName>
    </alternativeName>
</protein>
<feature type="binding site" evidence="12">
    <location>
        <begin position="73"/>
        <end position="74"/>
    </location>
    <ligand>
        <name>NAD(+)</name>
        <dbReference type="ChEBI" id="CHEBI:57540"/>
    </ligand>
</feature>
<feature type="binding site" evidence="12">
    <location>
        <position position="136"/>
    </location>
    <ligand>
        <name>NAD(+)</name>
        <dbReference type="ChEBI" id="CHEBI:57540"/>
    </ligand>
</feature>
<dbReference type="SMART" id="SM00532">
    <property type="entry name" value="LIGANc"/>
    <property type="match status" value="1"/>
</dbReference>
<dbReference type="InterPro" id="IPR036420">
    <property type="entry name" value="BRCT_dom_sf"/>
</dbReference>
<dbReference type="SUPFAM" id="SSF52113">
    <property type="entry name" value="BRCT domain"/>
    <property type="match status" value="1"/>
</dbReference>
<evidence type="ECO:0000256" key="9">
    <source>
        <dbReference type="ARBA" id="ARBA00023204"/>
    </source>
</evidence>
<dbReference type="GO" id="GO:0006281">
    <property type="term" value="P:DNA repair"/>
    <property type="evidence" value="ECO:0007669"/>
    <property type="project" value="UniProtKB-KW"/>
</dbReference>
<feature type="binding site" evidence="12">
    <location>
        <begin position="25"/>
        <end position="29"/>
    </location>
    <ligand>
        <name>NAD(+)</name>
        <dbReference type="ChEBI" id="CHEBI:57540"/>
    </ligand>
</feature>
<dbReference type="SUPFAM" id="SSF47781">
    <property type="entry name" value="RuvA domain 2-like"/>
    <property type="match status" value="1"/>
</dbReference>
<reference evidence="15" key="1">
    <citation type="submission" date="2019-12" db="EMBL/GenBank/DDBJ databases">
        <title>Clostridiaceae gen. nov. sp. nov., isolated from sediment in Xinjiang, China.</title>
        <authorList>
            <person name="Zhang R."/>
        </authorList>
    </citation>
    <scope>NUCLEOTIDE SEQUENCE</scope>
    <source>
        <strain evidence="15">D2Q-11</strain>
    </source>
</reference>
<evidence type="ECO:0000256" key="7">
    <source>
        <dbReference type="ARBA" id="ARBA00022842"/>
    </source>
</evidence>
<comment type="catalytic activity">
    <reaction evidence="11 12">
        <text>NAD(+) + (deoxyribonucleotide)n-3'-hydroxyl + 5'-phospho-(deoxyribonucleotide)m = (deoxyribonucleotide)n+m + AMP + beta-nicotinamide D-nucleotide.</text>
        <dbReference type="EC" id="6.5.1.2"/>
    </reaction>
</comment>
<evidence type="ECO:0000256" key="1">
    <source>
        <dbReference type="ARBA" id="ARBA00004067"/>
    </source>
</evidence>
<dbReference type="InterPro" id="IPR013839">
    <property type="entry name" value="DNAligase_adenylation"/>
</dbReference>
<dbReference type="InterPro" id="IPR001679">
    <property type="entry name" value="DNA_ligase"/>
</dbReference>
<evidence type="ECO:0000313" key="15">
    <source>
        <dbReference type="EMBL" id="MBS4536994.1"/>
    </source>
</evidence>
<evidence type="ECO:0000313" key="16">
    <source>
        <dbReference type="Proteomes" id="UP000724672"/>
    </source>
</evidence>
<evidence type="ECO:0000256" key="10">
    <source>
        <dbReference type="ARBA" id="ARBA00023211"/>
    </source>
</evidence>
<keyword evidence="16" id="KW-1185">Reference proteome</keyword>
<keyword evidence="4 12" id="KW-0479">Metal-binding</keyword>
<keyword evidence="5 12" id="KW-0227">DNA damage</keyword>
<dbReference type="GO" id="GO:0005829">
    <property type="term" value="C:cytosol"/>
    <property type="evidence" value="ECO:0007669"/>
    <property type="project" value="TreeGrafter"/>
</dbReference>
<keyword evidence="10 12" id="KW-0464">Manganese</keyword>
<evidence type="ECO:0000256" key="13">
    <source>
        <dbReference type="SAM" id="Coils"/>
    </source>
</evidence>
<feature type="domain" description="BRCT" evidence="14">
    <location>
        <begin position="580"/>
        <end position="658"/>
    </location>
</feature>
<dbReference type="PROSITE" id="PS50172">
    <property type="entry name" value="BRCT"/>
    <property type="match status" value="1"/>
</dbReference>
<comment type="caution">
    <text evidence="15">The sequence shown here is derived from an EMBL/GenBank/DDBJ whole genome shotgun (WGS) entry which is preliminary data.</text>
</comment>
<dbReference type="NCBIfam" id="NF005932">
    <property type="entry name" value="PRK07956.1"/>
    <property type="match status" value="1"/>
</dbReference>
<dbReference type="AlphaFoldDB" id="A0A942Z7L0"/>
<dbReference type="InterPro" id="IPR010994">
    <property type="entry name" value="RuvA_2-like"/>
</dbReference>
<feature type="binding site" evidence="12">
    <location>
        <position position="421"/>
    </location>
    <ligand>
        <name>Zn(2+)</name>
        <dbReference type="ChEBI" id="CHEBI:29105"/>
    </ligand>
</feature>
<feature type="binding site" evidence="12">
    <location>
        <position position="399"/>
    </location>
    <ligand>
        <name>Zn(2+)</name>
        <dbReference type="ChEBI" id="CHEBI:29105"/>
    </ligand>
</feature>
<dbReference type="Gene3D" id="2.40.50.140">
    <property type="entry name" value="Nucleic acid-binding proteins"/>
    <property type="match status" value="1"/>
</dbReference>
<evidence type="ECO:0000256" key="8">
    <source>
        <dbReference type="ARBA" id="ARBA00023027"/>
    </source>
</evidence>
<name>A0A942Z7L0_9FIRM</name>
<feature type="coiled-coil region" evidence="13">
    <location>
        <begin position="76"/>
        <end position="103"/>
    </location>
</feature>
<evidence type="ECO:0000259" key="14">
    <source>
        <dbReference type="PROSITE" id="PS50172"/>
    </source>
</evidence>
<feature type="binding site" evidence="12">
    <location>
        <position position="170"/>
    </location>
    <ligand>
        <name>NAD(+)</name>
        <dbReference type="ChEBI" id="CHEBI:57540"/>
    </ligand>
</feature>
<dbReference type="InterPro" id="IPR003583">
    <property type="entry name" value="Hlx-hairpin-Hlx_DNA-bd_motif"/>
</dbReference>